<dbReference type="InterPro" id="IPR050661">
    <property type="entry name" value="BglG_antiterminators"/>
</dbReference>
<dbReference type="RefSeq" id="WP_159443202.1">
    <property type="nucleotide sequence ID" value="NZ_FUXI01000007.1"/>
</dbReference>
<feature type="domain" description="PTS EIIA type-2" evidence="5">
    <location>
        <begin position="497"/>
        <end position="638"/>
    </location>
</feature>
<name>A0A1T4M0W5_9ENTE</name>
<proteinExistence type="predicted"/>
<keyword evidence="2" id="KW-0805">Transcription regulation</keyword>
<gene>
    <name evidence="7" type="ORF">SAMN02745116_00891</name>
</gene>
<dbReference type="SUPFAM" id="SSF55804">
    <property type="entry name" value="Phoshotransferase/anion transport protein"/>
    <property type="match status" value="1"/>
</dbReference>
<accession>A0A1T4M0W5</accession>
<organism evidence="7 8">
    <name type="scientific">Pilibacter termitis</name>
    <dbReference type="NCBI Taxonomy" id="263852"/>
    <lineage>
        <taxon>Bacteria</taxon>
        <taxon>Bacillati</taxon>
        <taxon>Bacillota</taxon>
        <taxon>Bacilli</taxon>
        <taxon>Lactobacillales</taxon>
        <taxon>Enterococcaceae</taxon>
        <taxon>Pilibacter</taxon>
    </lineage>
</organism>
<evidence type="ECO:0000256" key="4">
    <source>
        <dbReference type="ARBA" id="ARBA00023163"/>
    </source>
</evidence>
<dbReference type="Pfam" id="PF00874">
    <property type="entry name" value="PRD"/>
    <property type="match status" value="1"/>
</dbReference>
<dbReference type="STRING" id="263852.SAMN02745116_00891"/>
<feature type="domain" description="PRD" evidence="6">
    <location>
        <begin position="183"/>
        <end position="287"/>
    </location>
</feature>
<reference evidence="8" key="1">
    <citation type="submission" date="2017-02" db="EMBL/GenBank/DDBJ databases">
        <authorList>
            <person name="Varghese N."/>
            <person name="Submissions S."/>
        </authorList>
    </citation>
    <scope>NUCLEOTIDE SEQUENCE [LARGE SCALE GENOMIC DNA]</scope>
    <source>
        <strain evidence="8">ATCC BAA-1030</strain>
    </source>
</reference>
<dbReference type="InterPro" id="IPR036634">
    <property type="entry name" value="PRD_sf"/>
</dbReference>
<evidence type="ECO:0000256" key="1">
    <source>
        <dbReference type="ARBA" id="ARBA00022737"/>
    </source>
</evidence>
<dbReference type="PANTHER" id="PTHR30185">
    <property type="entry name" value="CRYPTIC BETA-GLUCOSIDE BGL OPERON ANTITERMINATOR"/>
    <property type="match status" value="1"/>
</dbReference>
<dbReference type="AlphaFoldDB" id="A0A1T4M0W5"/>
<evidence type="ECO:0000259" key="5">
    <source>
        <dbReference type="PROSITE" id="PS51094"/>
    </source>
</evidence>
<dbReference type="Pfam" id="PF00359">
    <property type="entry name" value="PTS_EIIA_2"/>
    <property type="match status" value="1"/>
</dbReference>
<dbReference type="InterPro" id="IPR002178">
    <property type="entry name" value="PTS_EIIA_type-2_dom"/>
</dbReference>
<dbReference type="InterPro" id="IPR011608">
    <property type="entry name" value="PRD"/>
</dbReference>
<dbReference type="Proteomes" id="UP000190328">
    <property type="component" value="Unassembled WGS sequence"/>
</dbReference>
<dbReference type="OrthoDB" id="3239954at2"/>
<keyword evidence="3" id="KW-0010">Activator</keyword>
<keyword evidence="8" id="KW-1185">Reference proteome</keyword>
<evidence type="ECO:0000259" key="6">
    <source>
        <dbReference type="PROSITE" id="PS51372"/>
    </source>
</evidence>
<dbReference type="GO" id="GO:0006355">
    <property type="term" value="P:regulation of DNA-templated transcription"/>
    <property type="evidence" value="ECO:0007669"/>
    <property type="project" value="InterPro"/>
</dbReference>
<evidence type="ECO:0000256" key="2">
    <source>
        <dbReference type="ARBA" id="ARBA00023015"/>
    </source>
</evidence>
<dbReference type="Pfam" id="PF05043">
    <property type="entry name" value="Mga"/>
    <property type="match status" value="1"/>
</dbReference>
<evidence type="ECO:0000256" key="3">
    <source>
        <dbReference type="ARBA" id="ARBA00023159"/>
    </source>
</evidence>
<dbReference type="EMBL" id="FUXI01000007">
    <property type="protein sequence ID" value="SJZ60364.1"/>
    <property type="molecule type" value="Genomic_DNA"/>
</dbReference>
<dbReference type="Gene3D" id="3.40.50.2300">
    <property type="match status" value="1"/>
</dbReference>
<protein>
    <submittedName>
        <fullName evidence="7">Transcriptional antiterminator</fullName>
    </submittedName>
</protein>
<keyword evidence="4" id="KW-0804">Transcription</keyword>
<dbReference type="Gene3D" id="1.10.1790.10">
    <property type="entry name" value="PRD domain"/>
    <property type="match status" value="2"/>
</dbReference>
<dbReference type="PROSITE" id="PS51094">
    <property type="entry name" value="PTS_EIIA_TYPE_2"/>
    <property type="match status" value="1"/>
</dbReference>
<sequence length="639" mass="74186">MNKRQNNLLIALLQQESFQTLKFYAATLSVSERTLQSDLKVIDEYLKTQCLKLFIERKKGIGIRLVANNIERTQLLKDIGFVTDNNNEEDFLRKQELIFYLVIGKSPQSIEELIERLYISKQLLKKDLKAIEPTIQRFGLELISKTRVGTYIAGDERNKRELLATTLKNIRQNNLNDVLLEDFLGKDTLLVIQHILEEVFQKFDFVYDTNNFSIDVHVYFMLERMKQGETVQLTEEERVHIQNSLAQKMSGSIIGLLSKIYPIKFFPDEIDYLACRINGVINADLSGKTTNDIYTDDVTDLIIHKVEQLMDVSLQDDFELKENLYNHLRSVYYRVKHGFSIANPLKKEIMTAYTQLFLIIQMVLEEVYADEKFLIPQEEIAYLTIHFQTAIERKKKQNLKSYKVVLLTQYTKSMATFFEARLQAEIPELVIVESMQIGTENVIPEDLDFIISTIPIESRNSVITISPMITEMDIANIKEWMLHNKPNCKTKKLDISKFVTPFLVFPQLEIENMENLLTMLGQNLVKHGYVQEEFITSLLQRELRSSTRVAPLISLPHGNPNFVNHSTISIATMKTPIDSQGESTQLILLLALRKEDIKTPSFRQIFSVVDFLKRSPQHLQRILQEKNQIELIKLLSEYE</sequence>
<feature type="domain" description="PRD" evidence="6">
    <location>
        <begin position="290"/>
        <end position="397"/>
    </location>
</feature>
<dbReference type="PROSITE" id="PS51372">
    <property type="entry name" value="PRD_2"/>
    <property type="match status" value="2"/>
</dbReference>
<dbReference type="Gene3D" id="3.40.930.10">
    <property type="entry name" value="Mannitol-specific EII, Chain A"/>
    <property type="match status" value="1"/>
</dbReference>
<evidence type="ECO:0000313" key="8">
    <source>
        <dbReference type="Proteomes" id="UP000190328"/>
    </source>
</evidence>
<dbReference type="InterPro" id="IPR016152">
    <property type="entry name" value="PTrfase/Anion_transptr"/>
</dbReference>
<dbReference type="PANTHER" id="PTHR30185:SF12">
    <property type="entry name" value="TRANSCRIPTIONAL REGULATOR MANR"/>
    <property type="match status" value="1"/>
</dbReference>
<dbReference type="SUPFAM" id="SSF63520">
    <property type="entry name" value="PTS-regulatory domain, PRD"/>
    <property type="match status" value="2"/>
</dbReference>
<keyword evidence="1" id="KW-0677">Repeat</keyword>
<evidence type="ECO:0000313" key="7">
    <source>
        <dbReference type="EMBL" id="SJZ60364.1"/>
    </source>
</evidence>
<dbReference type="InterPro" id="IPR007737">
    <property type="entry name" value="Mga_HTH"/>
</dbReference>